<proteinExistence type="inferred from homology"/>
<name>A0A242NWG3_9GAMM</name>
<keyword evidence="2" id="KW-1133">Transmembrane helix</keyword>
<protein>
    <recommendedName>
        <fullName evidence="5">YggT family protein</fullName>
    </recommendedName>
</protein>
<dbReference type="PANTHER" id="PTHR33219">
    <property type="entry name" value="YLMG HOMOLOG PROTEIN 2, CHLOROPLASTIC"/>
    <property type="match status" value="1"/>
</dbReference>
<evidence type="ECO:0000256" key="2">
    <source>
        <dbReference type="SAM" id="Phobius"/>
    </source>
</evidence>
<evidence type="ECO:0000256" key="1">
    <source>
        <dbReference type="ARBA" id="ARBA00010894"/>
    </source>
</evidence>
<dbReference type="EMBL" id="NASK01000075">
    <property type="protein sequence ID" value="OTQ51942.1"/>
    <property type="molecule type" value="Genomic_DNA"/>
</dbReference>
<accession>A0A242P6J3</accession>
<dbReference type="InterPro" id="IPR003425">
    <property type="entry name" value="CCB3/YggT"/>
</dbReference>
<evidence type="ECO:0000313" key="4">
    <source>
        <dbReference type="Proteomes" id="UP000194968"/>
    </source>
</evidence>
<feature type="transmembrane region" description="Helical" evidence="2">
    <location>
        <begin position="6"/>
        <end position="25"/>
    </location>
</feature>
<dbReference type="AlphaFoldDB" id="A0A242NWG3"/>
<comment type="similarity">
    <text evidence="1">Belongs to the YggT family.</text>
</comment>
<dbReference type="Proteomes" id="UP000194968">
    <property type="component" value="Unassembled WGS sequence"/>
</dbReference>
<feature type="transmembrane region" description="Helical" evidence="2">
    <location>
        <begin position="95"/>
        <end position="116"/>
    </location>
</feature>
<keyword evidence="2" id="KW-0812">Transmembrane</keyword>
<evidence type="ECO:0000313" key="3">
    <source>
        <dbReference type="EMBL" id="OTQ51942.1"/>
    </source>
</evidence>
<gene>
    <name evidence="3" type="ORF">B6D06_02205</name>
</gene>
<reference evidence="3 4" key="1">
    <citation type="submission" date="2017-03" db="EMBL/GenBank/DDBJ databases">
        <title>Comparative genomics of honeybee gut symbionts reveal geographically distinct and subgroup specific antibiotic resistance.</title>
        <authorList>
            <person name="Ludvigsen J."/>
            <person name="Porcellato D."/>
            <person name="Labee-Lund T.M."/>
            <person name="Amdam G.V."/>
            <person name="Rudi K."/>
        </authorList>
    </citation>
    <scope>NUCLEOTIDE SEQUENCE [LARGE SCALE GENOMIC DNA]</scope>
    <source>
        <strain evidence="3 4">A-4-12</strain>
    </source>
</reference>
<accession>A0A242NWG3</accession>
<dbReference type="OrthoDB" id="9806665at2"/>
<evidence type="ECO:0008006" key="5">
    <source>
        <dbReference type="Google" id="ProtNLM"/>
    </source>
</evidence>
<organism evidence="3 4">
    <name type="scientific">Gilliamella apis</name>
    <dbReference type="NCBI Taxonomy" id="1970738"/>
    <lineage>
        <taxon>Bacteria</taxon>
        <taxon>Pseudomonadati</taxon>
        <taxon>Pseudomonadota</taxon>
        <taxon>Gammaproteobacteria</taxon>
        <taxon>Orbales</taxon>
        <taxon>Orbaceae</taxon>
        <taxon>Gilliamella</taxon>
    </lineage>
</organism>
<dbReference type="Pfam" id="PF02325">
    <property type="entry name" value="CCB3_YggT"/>
    <property type="match status" value="2"/>
</dbReference>
<dbReference type="PANTHER" id="PTHR33219:SF14">
    <property type="entry name" value="PROTEIN COFACTOR ASSEMBLY OF COMPLEX C SUBUNIT B CCB3, CHLOROPLASTIC-RELATED"/>
    <property type="match status" value="1"/>
</dbReference>
<feature type="transmembrane region" description="Helical" evidence="2">
    <location>
        <begin position="63"/>
        <end position="83"/>
    </location>
</feature>
<dbReference type="GO" id="GO:0016020">
    <property type="term" value="C:membrane"/>
    <property type="evidence" value="ECO:0007669"/>
    <property type="project" value="InterPro"/>
</dbReference>
<feature type="transmembrane region" description="Helical" evidence="2">
    <location>
        <begin position="158"/>
        <end position="183"/>
    </location>
</feature>
<sequence length="185" mass="21452">MISLIFLGRAILTICLYVVILRLWMQQARVNFYNPFTQFIVRITQPVIGPLRRLIPSIGRIDTATWLIFYLFALLKVMFIYRFEGIDAPIWSPYYLLFALAAMVHAFGHLLFWLLFFRAILSWVSRGQSVADELLAQLTEPLIAPIRRIIPPIGMIDLSFMVVVFILMFLNLLAIDLLGNLWLAF</sequence>
<keyword evidence="2" id="KW-0472">Membrane</keyword>
<dbReference type="RefSeq" id="WP_086320070.1">
    <property type="nucleotide sequence ID" value="NZ_CP132382.1"/>
</dbReference>
<dbReference type="GeneID" id="99745357"/>
<comment type="caution">
    <text evidence="3">The sequence shown here is derived from an EMBL/GenBank/DDBJ whole genome shotgun (WGS) entry which is preliminary data.</text>
</comment>